<reference evidence="7" key="1">
    <citation type="journal article" date="2021" name="Open Biol.">
        <title>Shared evolutionary footprints suggest mitochondrial oxidative damage underlies multiple complex I losses in fungi.</title>
        <authorList>
            <person name="Schikora-Tamarit M.A."/>
            <person name="Marcet-Houben M."/>
            <person name="Nosek J."/>
            <person name="Gabaldon T."/>
        </authorList>
    </citation>
    <scope>NUCLEOTIDE SEQUENCE</scope>
    <source>
        <strain evidence="7">CBS6075</strain>
    </source>
</reference>
<evidence type="ECO:0000256" key="4">
    <source>
        <dbReference type="ARBA" id="ARBA00022989"/>
    </source>
</evidence>
<feature type="transmembrane region" description="Helical" evidence="6">
    <location>
        <begin position="177"/>
        <end position="199"/>
    </location>
</feature>
<keyword evidence="4 6" id="KW-1133">Transmembrane helix</keyword>
<dbReference type="InterPro" id="IPR002293">
    <property type="entry name" value="AA/rel_permease1"/>
</dbReference>
<feature type="transmembrane region" description="Helical" evidence="6">
    <location>
        <begin position="340"/>
        <end position="363"/>
    </location>
</feature>
<feature type="transmembrane region" description="Helical" evidence="6">
    <location>
        <begin position="285"/>
        <end position="310"/>
    </location>
</feature>
<reference evidence="7" key="2">
    <citation type="submission" date="2021-01" db="EMBL/GenBank/DDBJ databases">
        <authorList>
            <person name="Schikora-Tamarit M.A."/>
        </authorList>
    </citation>
    <scope>NUCLEOTIDE SEQUENCE</scope>
    <source>
        <strain evidence="7">CBS6075</strain>
    </source>
</reference>
<keyword evidence="3 6" id="KW-0812">Transmembrane</keyword>
<dbReference type="Gene3D" id="1.20.1740.10">
    <property type="entry name" value="Amino acid/polyamine transporter I"/>
    <property type="match status" value="1"/>
</dbReference>
<comment type="subcellular location">
    <subcellularLocation>
        <location evidence="1">Membrane</location>
        <topology evidence="1">Multi-pass membrane protein</topology>
    </subcellularLocation>
</comment>
<dbReference type="GO" id="GO:0016020">
    <property type="term" value="C:membrane"/>
    <property type="evidence" value="ECO:0007669"/>
    <property type="project" value="UniProtKB-SubCell"/>
</dbReference>
<feature type="transmembrane region" description="Helical" evidence="6">
    <location>
        <begin position="492"/>
        <end position="511"/>
    </location>
</feature>
<dbReference type="EMBL" id="JAEUBE010000158">
    <property type="protein sequence ID" value="KAH3668851.1"/>
    <property type="molecule type" value="Genomic_DNA"/>
</dbReference>
<dbReference type="Pfam" id="PF13520">
    <property type="entry name" value="AA_permease_2"/>
    <property type="match status" value="1"/>
</dbReference>
<dbReference type="AlphaFoldDB" id="A0A9P8T7I5"/>
<feature type="transmembrane region" description="Helical" evidence="6">
    <location>
        <begin position="461"/>
        <end position="480"/>
    </location>
</feature>
<feature type="transmembrane region" description="Helical" evidence="6">
    <location>
        <begin position="421"/>
        <end position="440"/>
    </location>
</feature>
<gene>
    <name evidence="7" type="ORF">OGAPHI_002606</name>
</gene>
<organism evidence="7 8">
    <name type="scientific">Ogataea philodendri</name>
    <dbReference type="NCBI Taxonomy" id="1378263"/>
    <lineage>
        <taxon>Eukaryota</taxon>
        <taxon>Fungi</taxon>
        <taxon>Dikarya</taxon>
        <taxon>Ascomycota</taxon>
        <taxon>Saccharomycotina</taxon>
        <taxon>Pichiomycetes</taxon>
        <taxon>Pichiales</taxon>
        <taxon>Pichiaceae</taxon>
        <taxon>Ogataea</taxon>
    </lineage>
</organism>
<evidence type="ECO:0000313" key="7">
    <source>
        <dbReference type="EMBL" id="KAH3668851.1"/>
    </source>
</evidence>
<sequence>MDTHESHDVTITYSRYRDMERPEVIDAKLAQSDNELLAQIGYKQELKRKFSTLQVFGVAFSIMGLLPSIASVLAQGLTGGTITLVWGWAIASTFVLFIAISMAELGSSLPTSGGLFYWTYFYAPERIRVFLSYLVGNTNSVALVGALCSVDYGFAGEVLAAVSISKDGDFDITSGKTYGVYAACVVSHIAITCFASGFVSRLQTFSIVCNLGLIVLFFIALPIGCKTNGVDFNKGSFIFADNERFSNWSPGFNFVMNGFMPAVWTIGAFDSCVHMSEEAKDASHGVPIGIIGSVSACFGLGFFICIVIAACMGPDVNAILSSEFGSPIAQIIYNGLGKNWAIAFMSLIAFCQWLMGASILTAISRQIWAFARDDGLPFAPIVKVVNRKLSTPIRAVVYGGILALLLGCLCLIGTTAANALFSLYIAGNYFSWGTPIFLRLTTGKHKFVPGKFYTGDIMSPIIGWTNCAFITFIIALVMFPANHGVDSVTMNYTVVITPGTMIIAVLYYIFYAKGKYQGPKSNLSEPSIIHEGDKVNDDEEVYVVHPLESVRSHADEKNLLREIASGELKPVLSTTHRVVDQEKATPPPYDA</sequence>
<dbReference type="Proteomes" id="UP000769157">
    <property type="component" value="Unassembled WGS sequence"/>
</dbReference>
<evidence type="ECO:0000256" key="1">
    <source>
        <dbReference type="ARBA" id="ARBA00004141"/>
    </source>
</evidence>
<feature type="transmembrane region" description="Helical" evidence="6">
    <location>
        <begin position="141"/>
        <end position="165"/>
    </location>
</feature>
<protein>
    <recommendedName>
        <fullName evidence="9">GABA-specific permease</fullName>
    </recommendedName>
</protein>
<dbReference type="PIRSF" id="PIRSF006060">
    <property type="entry name" value="AA_transporter"/>
    <property type="match status" value="1"/>
</dbReference>
<feature type="transmembrane region" description="Helical" evidence="6">
    <location>
        <begin position="395"/>
        <end position="415"/>
    </location>
</feature>
<accession>A0A9P8T7I5</accession>
<evidence type="ECO:0000256" key="3">
    <source>
        <dbReference type="ARBA" id="ARBA00022692"/>
    </source>
</evidence>
<comment type="caution">
    <text evidence="7">The sequence shown here is derived from an EMBL/GenBank/DDBJ whole genome shotgun (WGS) entry which is preliminary data.</text>
</comment>
<feature type="transmembrane region" description="Helical" evidence="6">
    <location>
        <begin position="53"/>
        <end position="73"/>
    </location>
</feature>
<dbReference type="PANTHER" id="PTHR45649:SF6">
    <property type="entry name" value="GABA-SPECIFIC PERMEASE"/>
    <property type="match status" value="1"/>
</dbReference>
<keyword evidence="2" id="KW-0813">Transport</keyword>
<evidence type="ECO:0000256" key="2">
    <source>
        <dbReference type="ARBA" id="ARBA00022448"/>
    </source>
</evidence>
<evidence type="ECO:0000256" key="5">
    <source>
        <dbReference type="ARBA" id="ARBA00023136"/>
    </source>
</evidence>
<feature type="transmembrane region" description="Helical" evidence="6">
    <location>
        <begin position="205"/>
        <end position="225"/>
    </location>
</feature>
<evidence type="ECO:0000313" key="8">
    <source>
        <dbReference type="Proteomes" id="UP000769157"/>
    </source>
</evidence>
<name>A0A9P8T7I5_9ASCO</name>
<evidence type="ECO:0008006" key="9">
    <source>
        <dbReference type="Google" id="ProtNLM"/>
    </source>
</evidence>
<dbReference type="GeneID" id="70234573"/>
<proteinExistence type="predicted"/>
<keyword evidence="8" id="KW-1185">Reference proteome</keyword>
<keyword evidence="5 6" id="KW-0472">Membrane</keyword>
<dbReference type="GO" id="GO:0022857">
    <property type="term" value="F:transmembrane transporter activity"/>
    <property type="evidence" value="ECO:0007669"/>
    <property type="project" value="InterPro"/>
</dbReference>
<dbReference type="OrthoDB" id="4476201at2759"/>
<dbReference type="RefSeq" id="XP_046063265.1">
    <property type="nucleotide sequence ID" value="XM_046203494.1"/>
</dbReference>
<evidence type="ECO:0000256" key="6">
    <source>
        <dbReference type="SAM" id="Phobius"/>
    </source>
</evidence>
<dbReference type="PANTHER" id="PTHR45649">
    <property type="entry name" value="AMINO-ACID PERMEASE BAT1"/>
    <property type="match status" value="1"/>
</dbReference>
<feature type="transmembrane region" description="Helical" evidence="6">
    <location>
        <begin position="85"/>
        <end position="103"/>
    </location>
</feature>